<protein>
    <submittedName>
        <fullName evidence="2">FRG domain-containing protein</fullName>
    </submittedName>
</protein>
<name>A0A9X8RDX5_9BACI</name>
<dbReference type="RefSeq" id="WP_076371999.1">
    <property type="nucleotide sequence ID" value="NZ_FTMX01000010.1"/>
</dbReference>
<evidence type="ECO:0000313" key="2">
    <source>
        <dbReference type="EMBL" id="SIS04175.1"/>
    </source>
</evidence>
<dbReference type="InterPro" id="IPR014966">
    <property type="entry name" value="FRG-dom"/>
</dbReference>
<dbReference type="SMART" id="SM00901">
    <property type="entry name" value="FRG"/>
    <property type="match status" value="1"/>
</dbReference>
<gene>
    <name evidence="2" type="ORF">SAMN05878482_11076</name>
</gene>
<reference evidence="2 3" key="1">
    <citation type="submission" date="2017-01" db="EMBL/GenBank/DDBJ databases">
        <authorList>
            <person name="Varghese N."/>
            <person name="Submissions S."/>
        </authorList>
    </citation>
    <scope>NUCLEOTIDE SEQUENCE [LARGE SCALE GENOMIC DNA]</scope>
    <source>
        <strain evidence="2 3">RUG2-6</strain>
    </source>
</reference>
<evidence type="ECO:0000259" key="1">
    <source>
        <dbReference type="SMART" id="SM00901"/>
    </source>
</evidence>
<dbReference type="Pfam" id="PF08867">
    <property type="entry name" value="FRG"/>
    <property type="match status" value="1"/>
</dbReference>
<sequence>MDAAEKIYIKITNEISNHADRFNINLAKGELWYRGEARMYDTTPSTFMRQLPMGGPESSELMIGTYIMMYESWIYEKFSKELLDKFPTLHESLTKNGWDIVYYMQHYGIPTRFIDWTEDLNTALFFATEKANTTNDDSVLWLFTPYEMNKLMYGEEWLKHPAEDKTYRDFVYAKMHGLEQKIGAAISPHGLKSFATRDIERLYSQYGHFVFIPKDYRDMRAYIDKISLEFPSSKDKLLSKIIIPNSKARLVNDYLTSIGCDKSNYKLDKEPFINPSDYTFESLLETMNKK</sequence>
<organism evidence="2 3">
    <name type="scientific">Peribacillus simplex</name>
    <dbReference type="NCBI Taxonomy" id="1478"/>
    <lineage>
        <taxon>Bacteria</taxon>
        <taxon>Bacillati</taxon>
        <taxon>Bacillota</taxon>
        <taxon>Bacilli</taxon>
        <taxon>Bacillales</taxon>
        <taxon>Bacillaceae</taxon>
        <taxon>Peribacillus</taxon>
    </lineage>
</organism>
<proteinExistence type="predicted"/>
<dbReference type="AlphaFoldDB" id="A0A9X8RDX5"/>
<comment type="caution">
    <text evidence="2">The sequence shown here is derived from an EMBL/GenBank/DDBJ whole genome shotgun (WGS) entry which is preliminary data.</text>
</comment>
<dbReference type="Proteomes" id="UP000185829">
    <property type="component" value="Unassembled WGS sequence"/>
</dbReference>
<evidence type="ECO:0000313" key="3">
    <source>
        <dbReference type="Proteomes" id="UP000185829"/>
    </source>
</evidence>
<accession>A0A9X8RDX5</accession>
<feature type="domain" description="FRG" evidence="1">
    <location>
        <begin position="27"/>
        <end position="141"/>
    </location>
</feature>
<dbReference type="EMBL" id="FTMX01000010">
    <property type="protein sequence ID" value="SIS04175.1"/>
    <property type="molecule type" value="Genomic_DNA"/>
</dbReference>